<keyword evidence="2" id="KW-1185">Reference proteome</keyword>
<accession>A0A7K1L585</accession>
<dbReference type="EMBL" id="WOFH01000008">
    <property type="protein sequence ID" value="MUN39578.1"/>
    <property type="molecule type" value="Genomic_DNA"/>
</dbReference>
<protein>
    <recommendedName>
        <fullName evidence="3">Hemerythrin domain-containing protein</fullName>
    </recommendedName>
</protein>
<comment type="caution">
    <text evidence="1">The sequence shown here is derived from an EMBL/GenBank/DDBJ whole genome shotgun (WGS) entry which is preliminary data.</text>
</comment>
<dbReference type="Proteomes" id="UP000432015">
    <property type="component" value="Unassembled WGS sequence"/>
</dbReference>
<reference evidence="1 2" key="1">
    <citation type="submission" date="2019-11" db="EMBL/GenBank/DDBJ databases">
        <authorList>
            <person name="Cao P."/>
        </authorList>
    </citation>
    <scope>NUCLEOTIDE SEQUENCE [LARGE SCALE GENOMIC DNA]</scope>
    <source>
        <strain evidence="1 2">NEAU-AAG5</strain>
    </source>
</reference>
<sequence>MSTGVDDSARRRFDLTMLHAAYGAFRRDMAAMAVAGRVASWGPFTAEMGPFPVDANAWSLFRFHWLAQQAAERRALWTVIRGRVTGGRSAALDAMDVEAVRLVALMDRVDAALEHEDDDILLPLTRDLPAAVEAYLDFKEANVLPLIHENLTPYEWGTYDVEFRQEIGVRGLRVFLPWLLDGASEATCGAVLRLLPPPVRLAYRTRWLPRYRRALRR</sequence>
<proteinExistence type="predicted"/>
<evidence type="ECO:0000313" key="1">
    <source>
        <dbReference type="EMBL" id="MUN39578.1"/>
    </source>
</evidence>
<organism evidence="1 2">
    <name type="scientific">Actinomadura litoris</name>
    <dbReference type="NCBI Taxonomy" id="2678616"/>
    <lineage>
        <taxon>Bacteria</taxon>
        <taxon>Bacillati</taxon>
        <taxon>Actinomycetota</taxon>
        <taxon>Actinomycetes</taxon>
        <taxon>Streptosporangiales</taxon>
        <taxon>Thermomonosporaceae</taxon>
        <taxon>Actinomadura</taxon>
    </lineage>
</organism>
<dbReference type="AlphaFoldDB" id="A0A7K1L585"/>
<evidence type="ECO:0000313" key="2">
    <source>
        <dbReference type="Proteomes" id="UP000432015"/>
    </source>
</evidence>
<dbReference type="RefSeq" id="WP_156218718.1">
    <property type="nucleotide sequence ID" value="NZ_WOFH01000008.1"/>
</dbReference>
<name>A0A7K1L585_9ACTN</name>
<evidence type="ECO:0008006" key="3">
    <source>
        <dbReference type="Google" id="ProtNLM"/>
    </source>
</evidence>
<gene>
    <name evidence="1" type="ORF">GNZ18_23700</name>
</gene>